<sequence>MNNPLEENHSRLKAVTAIERSLTANTLTQYTPDDLHAHNVQVSTLHLDEDGQPSSQSSFFEPYMDTLPQPDPEEDYPPYDEKGNVFCTPIAWAQDIYQYLRAYLVDIAGQGDSKAHVQLMQPSNLDYNL</sequence>
<protein>
    <submittedName>
        <fullName evidence="2">Uncharacterized protein</fullName>
    </submittedName>
</protein>
<dbReference type="GeneID" id="37223777"/>
<dbReference type="VEuPathDB" id="FungiDB:BO80DRAFT_422867"/>
<gene>
    <name evidence="2" type="ORF">BO80DRAFT_422867</name>
</gene>
<dbReference type="OrthoDB" id="4453902at2759"/>
<dbReference type="AlphaFoldDB" id="A0A395H6X3"/>
<proteinExistence type="predicted"/>
<feature type="region of interest" description="Disordered" evidence="1">
    <location>
        <begin position="46"/>
        <end position="80"/>
    </location>
</feature>
<accession>A0A395H6X3</accession>
<dbReference type="Proteomes" id="UP000249402">
    <property type="component" value="Unassembled WGS sequence"/>
</dbReference>
<evidence type="ECO:0000313" key="3">
    <source>
        <dbReference type="Proteomes" id="UP000249402"/>
    </source>
</evidence>
<dbReference type="EMBL" id="KZ824427">
    <property type="protein sequence ID" value="RAL03400.1"/>
    <property type="molecule type" value="Genomic_DNA"/>
</dbReference>
<keyword evidence="3" id="KW-1185">Reference proteome</keyword>
<reference evidence="2 3" key="1">
    <citation type="submission" date="2018-02" db="EMBL/GenBank/DDBJ databases">
        <title>The genomes of Aspergillus section Nigri reveals drivers in fungal speciation.</title>
        <authorList>
            <consortium name="DOE Joint Genome Institute"/>
            <person name="Vesth T.C."/>
            <person name="Nybo J."/>
            <person name="Theobald S."/>
            <person name="Brandl J."/>
            <person name="Frisvad J.C."/>
            <person name="Nielsen K.F."/>
            <person name="Lyhne E.K."/>
            <person name="Kogle M.E."/>
            <person name="Kuo A."/>
            <person name="Riley R."/>
            <person name="Clum A."/>
            <person name="Nolan M."/>
            <person name="Lipzen A."/>
            <person name="Salamov A."/>
            <person name="Henrissat B."/>
            <person name="Wiebenga A."/>
            <person name="De vries R.P."/>
            <person name="Grigoriev I.V."/>
            <person name="Mortensen U.H."/>
            <person name="Andersen M.R."/>
            <person name="Baker S.E."/>
        </authorList>
    </citation>
    <scope>NUCLEOTIDE SEQUENCE [LARGE SCALE GENOMIC DNA]</scope>
    <source>
        <strain evidence="2 3">CBS 121593</strain>
    </source>
</reference>
<evidence type="ECO:0000256" key="1">
    <source>
        <dbReference type="SAM" id="MobiDB-lite"/>
    </source>
</evidence>
<organism evidence="2 3">
    <name type="scientific">Aspergillus ibericus CBS 121593</name>
    <dbReference type="NCBI Taxonomy" id="1448316"/>
    <lineage>
        <taxon>Eukaryota</taxon>
        <taxon>Fungi</taxon>
        <taxon>Dikarya</taxon>
        <taxon>Ascomycota</taxon>
        <taxon>Pezizomycotina</taxon>
        <taxon>Eurotiomycetes</taxon>
        <taxon>Eurotiomycetidae</taxon>
        <taxon>Eurotiales</taxon>
        <taxon>Aspergillaceae</taxon>
        <taxon>Aspergillus</taxon>
        <taxon>Aspergillus subgen. Circumdati</taxon>
    </lineage>
</organism>
<dbReference type="RefSeq" id="XP_025577727.1">
    <property type="nucleotide sequence ID" value="XM_025718912.1"/>
</dbReference>
<name>A0A395H6X3_9EURO</name>
<evidence type="ECO:0000313" key="2">
    <source>
        <dbReference type="EMBL" id="RAL03400.1"/>
    </source>
</evidence>